<dbReference type="EMBL" id="CADCWE010000046">
    <property type="protein sequence ID" value="CAA9529569.1"/>
    <property type="molecule type" value="Genomic_DNA"/>
</dbReference>
<evidence type="ECO:0000313" key="2">
    <source>
        <dbReference type="EMBL" id="CAA9529569.1"/>
    </source>
</evidence>
<organism evidence="2">
    <name type="scientific">uncultured Thermomicrobiales bacterium</name>
    <dbReference type="NCBI Taxonomy" id="1645740"/>
    <lineage>
        <taxon>Bacteria</taxon>
        <taxon>Pseudomonadati</taxon>
        <taxon>Thermomicrobiota</taxon>
        <taxon>Thermomicrobia</taxon>
        <taxon>Thermomicrobiales</taxon>
        <taxon>environmental samples</taxon>
    </lineage>
</organism>
<evidence type="ECO:0000256" key="1">
    <source>
        <dbReference type="SAM" id="MobiDB-lite"/>
    </source>
</evidence>
<sequence length="59" mass="6477">MDPEQMPWEEPAEDLDDGPDSDWLHPPGVLEVLCPDAAGVVEAWYEGEPGQTALDATRQ</sequence>
<protein>
    <submittedName>
        <fullName evidence="2">Uncharacterized protein</fullName>
    </submittedName>
</protein>
<accession>A0A6J4TSC4</accession>
<feature type="compositionally biased region" description="Acidic residues" evidence="1">
    <location>
        <begin position="10"/>
        <end position="20"/>
    </location>
</feature>
<name>A0A6J4TSC4_9BACT</name>
<gene>
    <name evidence="2" type="ORF">AVDCRST_MAG73-806</name>
</gene>
<dbReference type="AlphaFoldDB" id="A0A6J4TSC4"/>
<feature type="region of interest" description="Disordered" evidence="1">
    <location>
        <begin position="1"/>
        <end position="26"/>
    </location>
</feature>
<reference evidence="2" key="1">
    <citation type="submission" date="2020-02" db="EMBL/GenBank/DDBJ databases">
        <authorList>
            <person name="Meier V. D."/>
        </authorList>
    </citation>
    <scope>NUCLEOTIDE SEQUENCE</scope>
    <source>
        <strain evidence="2">AVDCRST_MAG73</strain>
    </source>
</reference>
<proteinExistence type="predicted"/>